<dbReference type="GO" id="GO:0005975">
    <property type="term" value="P:carbohydrate metabolic process"/>
    <property type="evidence" value="ECO:0007669"/>
    <property type="project" value="InterPro"/>
</dbReference>
<dbReference type="EMBL" id="UOEC01000045">
    <property type="protein sequence ID" value="VAV88392.1"/>
    <property type="molecule type" value="Genomic_DNA"/>
</dbReference>
<dbReference type="Pfam" id="PF04748">
    <property type="entry name" value="Polysacc_deac_2"/>
    <property type="match status" value="1"/>
</dbReference>
<name>A0A3B0R7C9_9ZZZZ</name>
<dbReference type="InterPro" id="IPR006837">
    <property type="entry name" value="Divergent_DAC"/>
</dbReference>
<proteinExistence type="predicted"/>
<dbReference type="AlphaFoldDB" id="A0A3B0R7C9"/>
<gene>
    <name evidence="1" type="ORF">MNBD_ALPHA08-2164</name>
</gene>
<sequence length="55" mass="5843">TLVGLENLARNKGLAIGVGTGLEATIDAVESWSRDLEDRGFLLVPLSLAYRGVKS</sequence>
<dbReference type="InterPro" id="IPR011330">
    <property type="entry name" value="Glyco_hydro/deAcase_b/a-brl"/>
</dbReference>
<dbReference type="Gene3D" id="3.20.20.370">
    <property type="entry name" value="Glycoside hydrolase/deacetylase"/>
    <property type="match status" value="1"/>
</dbReference>
<feature type="non-terminal residue" evidence="1">
    <location>
        <position position="1"/>
    </location>
</feature>
<protein>
    <submittedName>
        <fullName evidence="1">Uncharacterized protein</fullName>
    </submittedName>
</protein>
<evidence type="ECO:0000313" key="1">
    <source>
        <dbReference type="EMBL" id="VAV88392.1"/>
    </source>
</evidence>
<accession>A0A3B0R7C9</accession>
<organism evidence="1">
    <name type="scientific">hydrothermal vent metagenome</name>
    <dbReference type="NCBI Taxonomy" id="652676"/>
    <lineage>
        <taxon>unclassified sequences</taxon>
        <taxon>metagenomes</taxon>
        <taxon>ecological metagenomes</taxon>
    </lineage>
</organism>
<reference evidence="1" key="1">
    <citation type="submission" date="2018-06" db="EMBL/GenBank/DDBJ databases">
        <authorList>
            <person name="Zhirakovskaya E."/>
        </authorList>
    </citation>
    <scope>NUCLEOTIDE SEQUENCE</scope>
</reference>
<dbReference type="SUPFAM" id="SSF88713">
    <property type="entry name" value="Glycoside hydrolase/deacetylase"/>
    <property type="match status" value="1"/>
</dbReference>